<dbReference type="Gene3D" id="3.20.20.60">
    <property type="entry name" value="Phosphoenolpyruvate-binding domains"/>
    <property type="match status" value="1"/>
</dbReference>
<dbReference type="InterPro" id="IPR000121">
    <property type="entry name" value="PEP_util_C"/>
</dbReference>
<dbReference type="AlphaFoldDB" id="Q6LQK1"/>
<dbReference type="STRING" id="298386.PBPRA2022"/>
<dbReference type="GO" id="GO:0008986">
    <property type="term" value="F:pyruvate, water dikinase activity"/>
    <property type="evidence" value="ECO:0007669"/>
    <property type="project" value="InterPro"/>
</dbReference>
<dbReference type="GO" id="GO:0005524">
    <property type="term" value="F:ATP binding"/>
    <property type="evidence" value="ECO:0007669"/>
    <property type="project" value="UniProtKB-KW"/>
</dbReference>
<gene>
    <name evidence="6" type="primary">CV3709</name>
    <name evidence="6" type="ordered locus">PBPRA2022</name>
</gene>
<organism evidence="6 7">
    <name type="scientific">Photobacterium profundum (strain SS9)</name>
    <dbReference type="NCBI Taxonomy" id="298386"/>
    <lineage>
        <taxon>Bacteria</taxon>
        <taxon>Pseudomonadati</taxon>
        <taxon>Pseudomonadota</taxon>
        <taxon>Gammaproteobacteria</taxon>
        <taxon>Vibrionales</taxon>
        <taxon>Vibrionaceae</taxon>
        <taxon>Photobacterium</taxon>
    </lineage>
</organism>
<evidence type="ECO:0000313" key="6">
    <source>
        <dbReference type="EMBL" id="CAG20425.1"/>
    </source>
</evidence>
<keyword evidence="7" id="KW-1185">Reference proteome</keyword>
<dbReference type="Pfam" id="PF02896">
    <property type="entry name" value="PEP-utilizers_C"/>
    <property type="match status" value="1"/>
</dbReference>
<protein>
    <recommendedName>
        <fullName evidence="5">PEP-utilising enzyme C-terminal domain-containing protein</fullName>
    </recommendedName>
</protein>
<evidence type="ECO:0000259" key="5">
    <source>
        <dbReference type="Pfam" id="PF02896"/>
    </source>
</evidence>
<evidence type="ECO:0000256" key="2">
    <source>
        <dbReference type="ARBA" id="ARBA00022723"/>
    </source>
</evidence>
<feature type="domain" description="PEP-utilising enzyme C-terminal" evidence="5">
    <location>
        <begin position="81"/>
        <end position="298"/>
    </location>
</feature>
<dbReference type="HOGENOM" id="CLU_007308_6_3_6"/>
<sequence>MYWCLMTNKTQAELNYLELLTNTAQLANEECSIGLVSLDALSQSLIGIHPYAVVNTHKLDDKKQQEVLELAGEHGAPSEYYVSELTNALVSAAQKMKGQPLKVKLSGADSHTRSELLGSELENKEINPLIGLRGVSRFAEKKHRGSFELECEMIKRARNAEGMVNIELVIPFVRTLSESATIIDLLAEQGLCRGADGLKVHIMCELPGNALLADKFLQYFDGMVIDIDQLAQFTLGLEQSNASLSYLHDDQNEAVLSLVQQALKSAANTGKPCDVVTHFIHQAPKLQRWLLEHDVDTVICQ</sequence>
<reference evidence="7" key="1">
    <citation type="journal article" date="2005" name="Science">
        <title>Life at depth: Photobacterium profundum genome sequence and expression analysis.</title>
        <authorList>
            <person name="Vezzi A."/>
            <person name="Campanaro S."/>
            <person name="D'Angelo M."/>
            <person name="Simonato F."/>
            <person name="Vitulo N."/>
            <person name="Lauro F.M."/>
            <person name="Cestaro A."/>
            <person name="Malacrida G."/>
            <person name="Simionati B."/>
            <person name="Cannata N."/>
            <person name="Romualdi C."/>
            <person name="Bartlett D.H."/>
            <person name="Valle G."/>
        </authorList>
    </citation>
    <scope>NUCLEOTIDE SEQUENCE [LARGE SCALE GENOMIC DNA]</scope>
    <source>
        <strain evidence="7">ATCC BAA-1253 / SS9</strain>
    </source>
</reference>
<dbReference type="InterPro" id="IPR006319">
    <property type="entry name" value="PEP_synth"/>
</dbReference>
<keyword evidence="3" id="KW-0547">Nucleotide-binding</keyword>
<dbReference type="GO" id="GO:0046872">
    <property type="term" value="F:metal ion binding"/>
    <property type="evidence" value="ECO:0007669"/>
    <property type="project" value="UniProtKB-KW"/>
</dbReference>
<name>Q6LQK1_PHOPR</name>
<accession>Q6LQK1</accession>
<dbReference type="InterPro" id="IPR015813">
    <property type="entry name" value="Pyrv/PenolPyrv_kinase-like_dom"/>
</dbReference>
<dbReference type="PANTHER" id="PTHR43030">
    <property type="entry name" value="PHOSPHOENOLPYRUVATE SYNTHASE"/>
    <property type="match status" value="1"/>
</dbReference>
<dbReference type="eggNOG" id="COG1080">
    <property type="taxonomic scope" value="Bacteria"/>
</dbReference>
<evidence type="ECO:0000256" key="4">
    <source>
        <dbReference type="ARBA" id="ARBA00022840"/>
    </source>
</evidence>
<evidence type="ECO:0000313" key="7">
    <source>
        <dbReference type="Proteomes" id="UP000000593"/>
    </source>
</evidence>
<dbReference type="InterPro" id="IPR040442">
    <property type="entry name" value="Pyrv_kinase-like_dom_sf"/>
</dbReference>
<keyword evidence="2" id="KW-0479">Metal-binding</keyword>
<evidence type="ECO:0000256" key="3">
    <source>
        <dbReference type="ARBA" id="ARBA00022741"/>
    </source>
</evidence>
<proteinExistence type="inferred from homology"/>
<dbReference type="PANTHER" id="PTHR43030:SF1">
    <property type="entry name" value="PHOSPHOENOLPYRUVATE SYNTHASE"/>
    <property type="match status" value="1"/>
</dbReference>
<dbReference type="KEGG" id="ppr:PBPRA2022"/>
<dbReference type="Proteomes" id="UP000000593">
    <property type="component" value="Chromosome 1"/>
</dbReference>
<keyword evidence="4" id="KW-0067">ATP-binding</keyword>
<dbReference type="SUPFAM" id="SSF51621">
    <property type="entry name" value="Phosphoenolpyruvate/pyruvate domain"/>
    <property type="match status" value="1"/>
</dbReference>
<dbReference type="EMBL" id="CR378669">
    <property type="protein sequence ID" value="CAG20425.1"/>
    <property type="molecule type" value="Genomic_DNA"/>
</dbReference>
<comment type="similarity">
    <text evidence="1">Belongs to the PEP-utilizing enzyme family.</text>
</comment>
<evidence type="ECO:0000256" key="1">
    <source>
        <dbReference type="ARBA" id="ARBA00007837"/>
    </source>
</evidence>